<evidence type="ECO:0000313" key="1">
    <source>
        <dbReference type="EMBL" id="EJK69223.1"/>
    </source>
</evidence>
<accession>K0SSF5</accession>
<dbReference type="Proteomes" id="UP000266841">
    <property type="component" value="Unassembled WGS sequence"/>
</dbReference>
<sequence length="67" mass="7688">MAPAACPSCNPPSKIYFKLFGLFLHLADFYRASISFLLGMENLQNLGRYQNPEETTNPMRSFSWVRV</sequence>
<evidence type="ECO:0000313" key="2">
    <source>
        <dbReference type="Proteomes" id="UP000266841"/>
    </source>
</evidence>
<dbReference type="AlphaFoldDB" id="K0SSF5"/>
<protein>
    <submittedName>
        <fullName evidence="1">Uncharacterized protein</fullName>
    </submittedName>
</protein>
<gene>
    <name evidence="1" type="ORF">THAOC_09539</name>
</gene>
<proteinExistence type="predicted"/>
<comment type="caution">
    <text evidence="1">The sequence shown here is derived from an EMBL/GenBank/DDBJ whole genome shotgun (WGS) entry which is preliminary data.</text>
</comment>
<reference evidence="1 2" key="1">
    <citation type="journal article" date="2012" name="Genome Biol.">
        <title>Genome and low-iron response of an oceanic diatom adapted to chronic iron limitation.</title>
        <authorList>
            <person name="Lommer M."/>
            <person name="Specht M."/>
            <person name="Roy A.S."/>
            <person name="Kraemer L."/>
            <person name="Andreson R."/>
            <person name="Gutowska M.A."/>
            <person name="Wolf J."/>
            <person name="Bergner S.V."/>
            <person name="Schilhabel M.B."/>
            <person name="Klostermeier U.C."/>
            <person name="Beiko R.G."/>
            <person name="Rosenstiel P."/>
            <person name="Hippler M."/>
            <person name="Laroche J."/>
        </authorList>
    </citation>
    <scope>NUCLEOTIDE SEQUENCE [LARGE SCALE GENOMIC DNA]</scope>
    <source>
        <strain evidence="1 2">CCMP1005</strain>
    </source>
</reference>
<keyword evidence="2" id="KW-1185">Reference proteome</keyword>
<name>K0SSF5_THAOC</name>
<dbReference type="EMBL" id="AGNL01010332">
    <property type="protein sequence ID" value="EJK69223.1"/>
    <property type="molecule type" value="Genomic_DNA"/>
</dbReference>
<organism evidence="1 2">
    <name type="scientific">Thalassiosira oceanica</name>
    <name type="common">Marine diatom</name>
    <dbReference type="NCBI Taxonomy" id="159749"/>
    <lineage>
        <taxon>Eukaryota</taxon>
        <taxon>Sar</taxon>
        <taxon>Stramenopiles</taxon>
        <taxon>Ochrophyta</taxon>
        <taxon>Bacillariophyta</taxon>
        <taxon>Coscinodiscophyceae</taxon>
        <taxon>Thalassiosirophycidae</taxon>
        <taxon>Thalassiosirales</taxon>
        <taxon>Thalassiosiraceae</taxon>
        <taxon>Thalassiosira</taxon>
    </lineage>
</organism>